<comment type="similarity">
    <text evidence="2">Belongs to the amidase family.</text>
</comment>
<dbReference type="EC" id="3.5.1.4" evidence="3"/>
<dbReference type="SUPFAM" id="SSF75304">
    <property type="entry name" value="Amidase signature (AS) enzymes"/>
    <property type="match status" value="1"/>
</dbReference>
<dbReference type="Gene3D" id="3.90.1300.10">
    <property type="entry name" value="Amidase signature (AS) domain"/>
    <property type="match status" value="1"/>
</dbReference>
<sequence length="496" mass="52051">MEPSEYRRHDATALAELVAAGDVTPAELLKVARLRADEVDPALNAIVLRMDDTADSRAADPDSLTGPFAGVPFLIKDLAQEYRGYPTSFGSRSLSRHIATDHSVVVRRFLEAGLVIFGKTNTPEFGAKGITEPEFWGPARNPWNTDHTPGGSSGGSGAAVAAGIVPAAGANDGGGSIRIPAACNGLVGLKPTRGLAPFGPVSGESMFGMAVQGVVSRSVRDAAALYDAIVGPTDGSVYPTPTPRTPFATQITTPPSRLRIGFSTSSAINPNPHPEAIAAVARTAQVLDDLGHHVDEVTPPYDDGALARDFLTIWFAVLATEVDETRALTGATDRDFEADTLALAELGRSAGVVAAMTALNKVNDYVLSLSRFHQTHDLFLTPTLATPPLRIGATTTPSLLQGASRVISKVHAGSLLARTGLLDDLIEQSLGWVPYTQLANLTGRPAISVPMHWTADGLPLGVQFVGRLGADGDLLALAAQLEQAAPWAHRYSDISV</sequence>
<evidence type="ECO:0000256" key="1">
    <source>
        <dbReference type="ARBA" id="ARBA00001311"/>
    </source>
</evidence>
<dbReference type="Pfam" id="PF01425">
    <property type="entry name" value="Amidase"/>
    <property type="match status" value="1"/>
</dbReference>
<dbReference type="InterPro" id="IPR023631">
    <property type="entry name" value="Amidase_dom"/>
</dbReference>
<accession>A0ABU7MJT1</accession>
<dbReference type="Proteomes" id="UP001347146">
    <property type="component" value="Unassembled WGS sequence"/>
</dbReference>
<dbReference type="InterPro" id="IPR020556">
    <property type="entry name" value="Amidase_CS"/>
</dbReference>
<gene>
    <name evidence="5" type="ORF">VZC37_23765</name>
</gene>
<reference evidence="5 6" key="1">
    <citation type="submission" date="2024-01" db="EMBL/GenBank/DDBJ databases">
        <title>Draft genome sequence of Gordonia sp. LSe1-13.</title>
        <authorList>
            <person name="Suphannarot A."/>
            <person name="Mingma R."/>
        </authorList>
    </citation>
    <scope>NUCLEOTIDE SEQUENCE [LARGE SCALE GENOMIC DNA]</scope>
    <source>
        <strain evidence="5 6">LSe1-13</strain>
    </source>
</reference>
<dbReference type="InterPro" id="IPR036928">
    <property type="entry name" value="AS_sf"/>
</dbReference>
<comment type="catalytic activity">
    <reaction evidence="1">
        <text>a monocarboxylic acid amide + H2O = a monocarboxylate + NH4(+)</text>
        <dbReference type="Rhea" id="RHEA:12020"/>
        <dbReference type="ChEBI" id="CHEBI:15377"/>
        <dbReference type="ChEBI" id="CHEBI:28938"/>
        <dbReference type="ChEBI" id="CHEBI:35757"/>
        <dbReference type="ChEBI" id="CHEBI:83628"/>
        <dbReference type="EC" id="3.5.1.4"/>
    </reaction>
</comment>
<evidence type="ECO:0000259" key="4">
    <source>
        <dbReference type="Pfam" id="PF01425"/>
    </source>
</evidence>
<organism evidence="5 6">
    <name type="scientific">Gordonia sesuvii</name>
    <dbReference type="NCBI Taxonomy" id="3116777"/>
    <lineage>
        <taxon>Bacteria</taxon>
        <taxon>Bacillati</taxon>
        <taxon>Actinomycetota</taxon>
        <taxon>Actinomycetes</taxon>
        <taxon>Mycobacteriales</taxon>
        <taxon>Gordoniaceae</taxon>
        <taxon>Gordonia</taxon>
    </lineage>
</organism>
<evidence type="ECO:0000256" key="3">
    <source>
        <dbReference type="ARBA" id="ARBA00012922"/>
    </source>
</evidence>
<protein>
    <recommendedName>
        <fullName evidence="3">amidase</fullName>
        <ecNumber evidence="3">3.5.1.4</ecNumber>
    </recommendedName>
</protein>
<dbReference type="PROSITE" id="PS00571">
    <property type="entry name" value="AMIDASES"/>
    <property type="match status" value="1"/>
</dbReference>
<evidence type="ECO:0000313" key="5">
    <source>
        <dbReference type="EMBL" id="MEE3853375.1"/>
    </source>
</evidence>
<name>A0ABU7MJT1_9ACTN</name>
<evidence type="ECO:0000256" key="2">
    <source>
        <dbReference type="ARBA" id="ARBA00009199"/>
    </source>
</evidence>
<proteinExistence type="inferred from homology"/>
<dbReference type="PANTHER" id="PTHR11895">
    <property type="entry name" value="TRANSAMIDASE"/>
    <property type="match status" value="1"/>
</dbReference>
<dbReference type="PANTHER" id="PTHR11895:SF7">
    <property type="entry name" value="GLUTAMYL-TRNA(GLN) AMIDOTRANSFERASE SUBUNIT A, MITOCHONDRIAL"/>
    <property type="match status" value="1"/>
</dbReference>
<keyword evidence="6" id="KW-1185">Reference proteome</keyword>
<dbReference type="RefSeq" id="WP_330436463.1">
    <property type="nucleotide sequence ID" value="NZ_JAZDUF010000010.1"/>
</dbReference>
<feature type="domain" description="Amidase" evidence="4">
    <location>
        <begin position="34"/>
        <end position="475"/>
    </location>
</feature>
<dbReference type="EMBL" id="JAZDUF010000010">
    <property type="protein sequence ID" value="MEE3853375.1"/>
    <property type="molecule type" value="Genomic_DNA"/>
</dbReference>
<comment type="caution">
    <text evidence="5">The sequence shown here is derived from an EMBL/GenBank/DDBJ whole genome shotgun (WGS) entry which is preliminary data.</text>
</comment>
<evidence type="ECO:0000313" key="6">
    <source>
        <dbReference type="Proteomes" id="UP001347146"/>
    </source>
</evidence>
<dbReference type="InterPro" id="IPR000120">
    <property type="entry name" value="Amidase"/>
</dbReference>